<name>A0A7Y0SQI8_VIBPH</name>
<feature type="non-terminal residue" evidence="1">
    <location>
        <position position="52"/>
    </location>
</feature>
<proteinExistence type="predicted"/>
<dbReference type="Proteomes" id="UP000518904">
    <property type="component" value="Unassembled WGS sequence"/>
</dbReference>
<comment type="caution">
    <text evidence="1">The sequence shown here is derived from an EMBL/GenBank/DDBJ whole genome shotgun (WGS) entry which is preliminary data.</text>
</comment>
<evidence type="ECO:0000313" key="1">
    <source>
        <dbReference type="EMBL" id="NMU87814.1"/>
    </source>
</evidence>
<accession>A0A7Y0SQI8</accession>
<evidence type="ECO:0000313" key="2">
    <source>
        <dbReference type="Proteomes" id="UP000518904"/>
    </source>
</evidence>
<sequence length="52" mass="5760">MMGLAKVFTSSLFNSATSEKVGGIIHELTEFGDRVFTSDEERNAFAYKLAEL</sequence>
<organism evidence="1 2">
    <name type="scientific">Vibrio parahaemolyticus</name>
    <dbReference type="NCBI Taxonomy" id="670"/>
    <lineage>
        <taxon>Bacteria</taxon>
        <taxon>Pseudomonadati</taxon>
        <taxon>Pseudomonadota</taxon>
        <taxon>Gammaproteobacteria</taxon>
        <taxon>Vibrionales</taxon>
        <taxon>Vibrionaceae</taxon>
        <taxon>Vibrio</taxon>
    </lineage>
</organism>
<gene>
    <name evidence="1" type="ORF">HKB16_33750</name>
</gene>
<reference evidence="1 2" key="1">
    <citation type="submission" date="2020-04" db="EMBL/GenBank/DDBJ databases">
        <title>Whole-genome sequencing of Vibrio spp. from China reveals different genetic environments of blaCTX-M-14 among diverse lineages.</title>
        <authorList>
            <person name="Zheng Z."/>
            <person name="Ye L."/>
            <person name="Chen S."/>
        </authorList>
    </citation>
    <scope>NUCLEOTIDE SEQUENCE [LARGE SCALE GENOMIC DNA]</scope>
    <source>
        <strain evidence="1 2">Vb0551</strain>
    </source>
</reference>
<dbReference type="AlphaFoldDB" id="A0A7Y0SQI8"/>
<dbReference type="EMBL" id="JABCLB010002828">
    <property type="protein sequence ID" value="NMU87814.1"/>
    <property type="molecule type" value="Genomic_DNA"/>
</dbReference>
<protein>
    <submittedName>
        <fullName evidence="1">Uncharacterized protein</fullName>
    </submittedName>
</protein>